<reference evidence="1" key="1">
    <citation type="submission" date="2024-07" db="EMBL/GenBank/DDBJ databases">
        <authorList>
            <person name="Yu S.T."/>
        </authorList>
    </citation>
    <scope>NUCLEOTIDE SEQUENCE</scope>
    <source>
        <strain evidence="1">R08</strain>
    </source>
</reference>
<sequence>MDNDNAAHWETAVLDGGPADGLRTRVSARPRVIQVTHPCPVDDHTDGIRVEALYLYLRDLGVTTEPLRYGFDAASP</sequence>
<evidence type="ECO:0000313" key="1">
    <source>
        <dbReference type="EMBL" id="XDQ01752.1"/>
    </source>
</evidence>
<proteinExistence type="predicted"/>
<dbReference type="RefSeq" id="WP_329556577.1">
    <property type="nucleotide sequence ID" value="NZ_CP163431.1"/>
</dbReference>
<protein>
    <submittedName>
        <fullName evidence="1">Uncharacterized protein</fullName>
    </submittedName>
</protein>
<accession>A0AB39M974</accession>
<name>A0AB39M974_9ACTN</name>
<organism evidence="1">
    <name type="scientific">Streptomyces sp. R08</name>
    <dbReference type="NCBI Taxonomy" id="3238624"/>
    <lineage>
        <taxon>Bacteria</taxon>
        <taxon>Bacillati</taxon>
        <taxon>Actinomycetota</taxon>
        <taxon>Actinomycetes</taxon>
        <taxon>Kitasatosporales</taxon>
        <taxon>Streptomycetaceae</taxon>
        <taxon>Streptomyces</taxon>
    </lineage>
</organism>
<dbReference type="EMBL" id="CP163431">
    <property type="protein sequence ID" value="XDQ01752.1"/>
    <property type="molecule type" value="Genomic_DNA"/>
</dbReference>
<gene>
    <name evidence="1" type="ORF">AB5J58_16815</name>
</gene>
<dbReference type="AlphaFoldDB" id="A0AB39M974"/>